<keyword evidence="2" id="KW-1185">Reference proteome</keyword>
<protein>
    <submittedName>
        <fullName evidence="1">Uncharacterized protein</fullName>
    </submittedName>
</protein>
<dbReference type="Proteomes" id="UP000006729">
    <property type="component" value="Chromosome 16"/>
</dbReference>
<name>A0ACC0RUN8_POPTR</name>
<comment type="caution">
    <text evidence="1">The sequence shown here is derived from an EMBL/GenBank/DDBJ whole genome shotgun (WGS) entry which is preliminary data.</text>
</comment>
<sequence>MGGGTSSRITVDCLLSRESSFKGKSPFEYTTIIWAAVKSQLKQYVIVIVCAGNNRQYRNISTAFTHFFNLQHSGENNSVLLAKLPLFSSPCHT</sequence>
<evidence type="ECO:0000313" key="1">
    <source>
        <dbReference type="EMBL" id="KAI9380550.1"/>
    </source>
</evidence>
<organism evidence="1 2">
    <name type="scientific">Populus trichocarpa</name>
    <name type="common">Western balsam poplar</name>
    <name type="synonym">Populus balsamifera subsp. trichocarpa</name>
    <dbReference type="NCBI Taxonomy" id="3694"/>
    <lineage>
        <taxon>Eukaryota</taxon>
        <taxon>Viridiplantae</taxon>
        <taxon>Streptophyta</taxon>
        <taxon>Embryophyta</taxon>
        <taxon>Tracheophyta</taxon>
        <taxon>Spermatophyta</taxon>
        <taxon>Magnoliopsida</taxon>
        <taxon>eudicotyledons</taxon>
        <taxon>Gunneridae</taxon>
        <taxon>Pentapetalae</taxon>
        <taxon>rosids</taxon>
        <taxon>fabids</taxon>
        <taxon>Malpighiales</taxon>
        <taxon>Salicaceae</taxon>
        <taxon>Saliceae</taxon>
        <taxon>Populus</taxon>
    </lineage>
</organism>
<accession>A0ACC0RUN8</accession>
<dbReference type="EMBL" id="CM009305">
    <property type="protein sequence ID" value="KAI9380550.1"/>
    <property type="molecule type" value="Genomic_DNA"/>
</dbReference>
<proteinExistence type="predicted"/>
<reference evidence="1 2" key="1">
    <citation type="journal article" date="2006" name="Science">
        <title>The genome of black cottonwood, Populus trichocarpa (Torr. &amp; Gray).</title>
        <authorList>
            <person name="Tuskan G.A."/>
            <person name="Difazio S."/>
            <person name="Jansson S."/>
            <person name="Bohlmann J."/>
            <person name="Grigoriev I."/>
            <person name="Hellsten U."/>
            <person name="Putnam N."/>
            <person name="Ralph S."/>
            <person name="Rombauts S."/>
            <person name="Salamov A."/>
            <person name="Schein J."/>
            <person name="Sterck L."/>
            <person name="Aerts A."/>
            <person name="Bhalerao R.R."/>
            <person name="Bhalerao R.P."/>
            <person name="Blaudez D."/>
            <person name="Boerjan W."/>
            <person name="Brun A."/>
            <person name="Brunner A."/>
            <person name="Busov V."/>
            <person name="Campbell M."/>
            <person name="Carlson J."/>
            <person name="Chalot M."/>
            <person name="Chapman J."/>
            <person name="Chen G.L."/>
            <person name="Cooper D."/>
            <person name="Coutinho P.M."/>
            <person name="Couturier J."/>
            <person name="Covert S."/>
            <person name="Cronk Q."/>
            <person name="Cunningham R."/>
            <person name="Davis J."/>
            <person name="Degroeve S."/>
            <person name="Dejardin A."/>
            <person name="Depamphilis C."/>
            <person name="Detter J."/>
            <person name="Dirks B."/>
            <person name="Dubchak I."/>
            <person name="Duplessis S."/>
            <person name="Ehlting J."/>
            <person name="Ellis B."/>
            <person name="Gendler K."/>
            <person name="Goodstein D."/>
            <person name="Gribskov M."/>
            <person name="Grimwood J."/>
            <person name="Groover A."/>
            <person name="Gunter L."/>
            <person name="Hamberger B."/>
            <person name="Heinze B."/>
            <person name="Helariutta Y."/>
            <person name="Henrissat B."/>
            <person name="Holligan D."/>
            <person name="Holt R."/>
            <person name="Huang W."/>
            <person name="Islam-Faridi N."/>
            <person name="Jones S."/>
            <person name="Jones-Rhoades M."/>
            <person name="Jorgensen R."/>
            <person name="Joshi C."/>
            <person name="Kangasjarvi J."/>
            <person name="Karlsson J."/>
            <person name="Kelleher C."/>
            <person name="Kirkpatrick R."/>
            <person name="Kirst M."/>
            <person name="Kohler A."/>
            <person name="Kalluri U."/>
            <person name="Larimer F."/>
            <person name="Leebens-Mack J."/>
            <person name="Leple J.C."/>
            <person name="Locascio P."/>
            <person name="Lou Y."/>
            <person name="Lucas S."/>
            <person name="Martin F."/>
            <person name="Montanini B."/>
            <person name="Napoli C."/>
            <person name="Nelson D.R."/>
            <person name="Nelson C."/>
            <person name="Nieminen K."/>
            <person name="Nilsson O."/>
            <person name="Pereda V."/>
            <person name="Peter G."/>
            <person name="Philippe R."/>
            <person name="Pilate G."/>
            <person name="Poliakov A."/>
            <person name="Razumovskaya J."/>
            <person name="Richardson P."/>
            <person name="Rinaldi C."/>
            <person name="Ritland K."/>
            <person name="Rouze P."/>
            <person name="Ryaboy D."/>
            <person name="Schmutz J."/>
            <person name="Schrader J."/>
            <person name="Segerman B."/>
            <person name="Shin H."/>
            <person name="Siddiqui A."/>
            <person name="Sterky F."/>
            <person name="Terry A."/>
            <person name="Tsai C.J."/>
            <person name="Uberbacher E."/>
            <person name="Unneberg P."/>
            <person name="Vahala J."/>
            <person name="Wall K."/>
            <person name="Wessler S."/>
            <person name="Yang G."/>
            <person name="Yin T."/>
            <person name="Douglas C."/>
            <person name="Marra M."/>
            <person name="Sandberg G."/>
            <person name="Van de Peer Y."/>
            <person name="Rokhsar D."/>
        </authorList>
    </citation>
    <scope>NUCLEOTIDE SEQUENCE [LARGE SCALE GENOMIC DNA]</scope>
    <source>
        <strain evidence="2">cv. Nisqually</strain>
    </source>
</reference>
<gene>
    <name evidence="1" type="ORF">POPTR_016G114550v4</name>
</gene>
<evidence type="ECO:0000313" key="2">
    <source>
        <dbReference type="Proteomes" id="UP000006729"/>
    </source>
</evidence>